<comment type="caution">
    <text evidence="2">The sequence shown here is derived from an EMBL/GenBank/DDBJ whole genome shotgun (WGS) entry which is preliminary data.</text>
</comment>
<organism evidence="2 3">
    <name type="scientific">Petropleomorpha daqingensis</name>
    <dbReference type="NCBI Taxonomy" id="2026353"/>
    <lineage>
        <taxon>Bacteria</taxon>
        <taxon>Bacillati</taxon>
        <taxon>Actinomycetota</taxon>
        <taxon>Actinomycetes</taxon>
        <taxon>Geodermatophilales</taxon>
        <taxon>Geodermatophilaceae</taxon>
        <taxon>Petropleomorpha</taxon>
    </lineage>
</organism>
<gene>
    <name evidence="2" type="ORF">GGQ55_002888</name>
</gene>
<feature type="compositionally biased region" description="Low complexity" evidence="1">
    <location>
        <begin position="422"/>
        <end position="439"/>
    </location>
</feature>
<dbReference type="Gene3D" id="3.10.170.10">
    <property type="match status" value="1"/>
</dbReference>
<feature type="region of interest" description="Disordered" evidence="1">
    <location>
        <begin position="422"/>
        <end position="446"/>
    </location>
</feature>
<protein>
    <recommendedName>
        <fullName evidence="4">Peptidase M4 domain-containing protein</fullName>
    </recommendedName>
</protein>
<dbReference type="SUPFAM" id="SSF55486">
    <property type="entry name" value="Metalloproteases ('zincins'), catalytic domain"/>
    <property type="match status" value="1"/>
</dbReference>
<keyword evidence="3" id="KW-1185">Reference proteome</keyword>
<dbReference type="Proteomes" id="UP000541969">
    <property type="component" value="Unassembled WGS sequence"/>
</dbReference>
<reference evidence="2 3" key="1">
    <citation type="submission" date="2020-07" db="EMBL/GenBank/DDBJ databases">
        <title>Sequencing the genomes of 1000 actinobacteria strains.</title>
        <authorList>
            <person name="Klenk H.-P."/>
        </authorList>
    </citation>
    <scope>NUCLEOTIDE SEQUENCE [LARGE SCALE GENOMIC DNA]</scope>
    <source>
        <strain evidence="2 3">DSM 104001</strain>
    </source>
</reference>
<evidence type="ECO:0000313" key="3">
    <source>
        <dbReference type="Proteomes" id="UP000541969"/>
    </source>
</evidence>
<evidence type="ECO:0000256" key="1">
    <source>
        <dbReference type="SAM" id="MobiDB-lite"/>
    </source>
</evidence>
<name>A0A853CFK9_9ACTN</name>
<accession>A0A853CFK9</accession>
<evidence type="ECO:0000313" key="2">
    <source>
        <dbReference type="EMBL" id="NYJ06610.1"/>
    </source>
</evidence>
<dbReference type="AlphaFoldDB" id="A0A853CFK9"/>
<proteinExistence type="predicted"/>
<dbReference type="EMBL" id="JACBZT010000001">
    <property type="protein sequence ID" value="NYJ06610.1"/>
    <property type="molecule type" value="Genomic_DNA"/>
</dbReference>
<evidence type="ECO:0008006" key="4">
    <source>
        <dbReference type="Google" id="ProtNLM"/>
    </source>
</evidence>
<sequence length="608" mass="65355">MAVQHEELVVDVVPAAGDRNLLTQETVAMTVLAQDPTIVDDGGPIRAPIPVPAGRLERGPCGERFRVVSPAGAPLPVVLHAGDPWRYVDRWSPSAQPDATALPDDPDFRAQNVYAVAAHTLALFEQQLGRPVPWHSGLPQLDLVPQAAAGKANAFYSRERNCVLFGWLPVLPSRPSLYTALSYDVIAHEVSHAILDGLRPRFTQPSLPDQLAFHEALADLVALLSVFTVPGVALRLLAPKNGRILLPPDAEGRARTLMASPLARLGEQVGAAGGGGGPDDVPALRWSGVLDIGPAWRTDPQFDEPHRRAEVLVAAFLQTLVTMWAGRLEPLRIDPDGVDADRVGEEGVKSAEHLLGMLLRALDYLPPVDLTFPDVLDAVLTADRRLAPDDAHGYRTALEQTFARFGITPPPHRIVDSDGVAAPTEEAAADARPAGTEAAVAPDPDAGTETRLRYEHLNLAALRTSPDEVFSFVWNNAALLSIDVRYPTRVERVLSSTRVGPDGLVVTEILADYTQVLRTTAGALPPGIAAPAGAAADEQVELWGGGVLVFDQFGRYRLHQRQPLLDIERQTDRLAYLARSGIRGVQGVLGATDGPGEAERFARLHEVG</sequence>